<evidence type="ECO:0000259" key="5">
    <source>
        <dbReference type="Pfam" id="PF00151"/>
    </source>
</evidence>
<dbReference type="PANTHER" id="PTHR11610">
    <property type="entry name" value="LIPASE"/>
    <property type="match status" value="1"/>
</dbReference>
<dbReference type="Proteomes" id="UP000015102">
    <property type="component" value="Unassembled WGS sequence"/>
</dbReference>
<evidence type="ECO:0000256" key="4">
    <source>
        <dbReference type="RuleBase" id="RU004262"/>
    </source>
</evidence>
<evidence type="ECO:0000256" key="2">
    <source>
        <dbReference type="ARBA" id="ARBA00010701"/>
    </source>
</evidence>
<dbReference type="GO" id="GO:0016298">
    <property type="term" value="F:lipase activity"/>
    <property type="evidence" value="ECO:0007669"/>
    <property type="project" value="InterPro"/>
</dbReference>
<evidence type="ECO:0000313" key="7">
    <source>
        <dbReference type="Proteomes" id="UP000015102"/>
    </source>
</evidence>
<dbReference type="EMBL" id="CAQQ02390134">
    <property type="status" value="NOT_ANNOTATED_CDS"/>
    <property type="molecule type" value="Genomic_DNA"/>
</dbReference>
<comment type="subcellular location">
    <subcellularLocation>
        <location evidence="1">Secreted</location>
    </subcellularLocation>
</comment>
<keyword evidence="7" id="KW-1185">Reference proteome</keyword>
<reference evidence="7" key="1">
    <citation type="submission" date="2013-02" db="EMBL/GenBank/DDBJ databases">
        <authorList>
            <person name="Hughes D."/>
        </authorList>
    </citation>
    <scope>NUCLEOTIDE SEQUENCE</scope>
    <source>
        <strain>Durham</strain>
        <strain evidence="7">NC isolate 2 -- Noor lab</strain>
    </source>
</reference>
<evidence type="ECO:0000313" key="6">
    <source>
        <dbReference type="EnsemblMetazoa" id="MESCA008004-PA"/>
    </source>
</evidence>
<dbReference type="GO" id="GO:0017171">
    <property type="term" value="F:serine hydrolase activity"/>
    <property type="evidence" value="ECO:0007669"/>
    <property type="project" value="TreeGrafter"/>
</dbReference>
<dbReference type="EnsemblMetazoa" id="MESCA008004-RA">
    <property type="protein sequence ID" value="MESCA008004-PA"/>
    <property type="gene ID" value="MESCA008004"/>
</dbReference>
<evidence type="ECO:0000256" key="3">
    <source>
        <dbReference type="ARBA" id="ARBA00022525"/>
    </source>
</evidence>
<dbReference type="InterPro" id="IPR029058">
    <property type="entry name" value="AB_hydrolase_fold"/>
</dbReference>
<dbReference type="GO" id="GO:0005615">
    <property type="term" value="C:extracellular space"/>
    <property type="evidence" value="ECO:0007669"/>
    <property type="project" value="TreeGrafter"/>
</dbReference>
<reference evidence="6" key="2">
    <citation type="submission" date="2015-06" db="UniProtKB">
        <authorList>
            <consortium name="EnsemblMetazoa"/>
        </authorList>
    </citation>
    <scope>IDENTIFICATION</scope>
</reference>
<dbReference type="PANTHER" id="PTHR11610:SF151">
    <property type="entry name" value="PHOSPHOLIPASE A1 MEMBER A-LIKE PROTEIN"/>
    <property type="match status" value="1"/>
</dbReference>
<accession>T1GW33</accession>
<dbReference type="EMBL" id="CAQQ02390133">
    <property type="status" value="NOT_ANNOTATED_CDS"/>
    <property type="molecule type" value="Genomic_DNA"/>
</dbReference>
<sequence>MVTPHCRKLSCLDPAMPLYITAGVTDKLDPSDAEFVDVIHTNALVQGKLEQCGHVDFYMNGGIMQPGCLCPPTNFLVEAGENTRPTTKGMFLIQTNEQFPFAKGKWTDISAEISNTQPSLTQPLRRTQGPLLKAVDEWGKLEGNFNNKDHFSTPYSQDPYGTNWPYFNDNGPQEITQDLKSDEEDFTYPQRRPINSKFKSKLRKRPLNRNGNNRPVYRSTRIQMLTQMLANMRATAIGKENGQDEDRSASQCDMYYRCDPTNHEFGVGITVRGKTRFCVTRW</sequence>
<protein>
    <recommendedName>
        <fullName evidence="5">Lipase domain-containing protein</fullName>
    </recommendedName>
</protein>
<dbReference type="AlphaFoldDB" id="T1GW33"/>
<dbReference type="InterPro" id="IPR000734">
    <property type="entry name" value="TAG_lipase"/>
</dbReference>
<dbReference type="InterPro" id="IPR013818">
    <property type="entry name" value="Lipase"/>
</dbReference>
<name>T1GW33_MEGSC</name>
<proteinExistence type="inferred from homology"/>
<keyword evidence="3" id="KW-0964">Secreted</keyword>
<organism evidence="6 7">
    <name type="scientific">Megaselia scalaris</name>
    <name type="common">Humpbacked fly</name>
    <name type="synonym">Phora scalaris</name>
    <dbReference type="NCBI Taxonomy" id="36166"/>
    <lineage>
        <taxon>Eukaryota</taxon>
        <taxon>Metazoa</taxon>
        <taxon>Ecdysozoa</taxon>
        <taxon>Arthropoda</taxon>
        <taxon>Hexapoda</taxon>
        <taxon>Insecta</taxon>
        <taxon>Pterygota</taxon>
        <taxon>Neoptera</taxon>
        <taxon>Endopterygota</taxon>
        <taxon>Diptera</taxon>
        <taxon>Brachycera</taxon>
        <taxon>Muscomorpha</taxon>
        <taxon>Platypezoidea</taxon>
        <taxon>Phoridae</taxon>
        <taxon>Megaseliini</taxon>
        <taxon>Megaselia</taxon>
    </lineage>
</organism>
<dbReference type="STRING" id="36166.T1GW33"/>
<dbReference type="GO" id="GO:0016042">
    <property type="term" value="P:lipid catabolic process"/>
    <property type="evidence" value="ECO:0007669"/>
    <property type="project" value="TreeGrafter"/>
</dbReference>
<dbReference type="Pfam" id="PF00151">
    <property type="entry name" value="Lipase"/>
    <property type="match status" value="1"/>
</dbReference>
<dbReference type="Gene3D" id="3.40.50.1820">
    <property type="entry name" value="alpha/beta hydrolase"/>
    <property type="match status" value="1"/>
</dbReference>
<dbReference type="HOGENOM" id="CLU_988922_0_0_1"/>
<feature type="domain" description="Lipase" evidence="5">
    <location>
        <begin position="6"/>
        <end position="68"/>
    </location>
</feature>
<evidence type="ECO:0000256" key="1">
    <source>
        <dbReference type="ARBA" id="ARBA00004613"/>
    </source>
</evidence>
<comment type="similarity">
    <text evidence="2 4">Belongs to the AB hydrolase superfamily. Lipase family.</text>
</comment>
<dbReference type="SUPFAM" id="SSF53474">
    <property type="entry name" value="alpha/beta-Hydrolases"/>
    <property type="match status" value="1"/>
</dbReference>